<dbReference type="InterPro" id="IPR006086">
    <property type="entry name" value="XPG-I_dom"/>
</dbReference>
<dbReference type="SMART" id="SM00484">
    <property type="entry name" value="XPGI"/>
    <property type="match status" value="1"/>
</dbReference>
<dbReference type="EMBL" id="UXSR01005841">
    <property type="protein sequence ID" value="VDD83786.1"/>
    <property type="molecule type" value="Genomic_DNA"/>
</dbReference>
<dbReference type="InterPro" id="IPR029060">
    <property type="entry name" value="PIN-like_dom_sf"/>
</dbReference>
<keyword evidence="2" id="KW-0378">Hydrolase</keyword>
<keyword evidence="1" id="KW-0540">Nuclease</keyword>
<evidence type="ECO:0000259" key="3">
    <source>
        <dbReference type="SMART" id="SM00484"/>
    </source>
</evidence>
<dbReference type="Pfam" id="PF00752">
    <property type="entry name" value="XPG_N"/>
    <property type="match status" value="1"/>
</dbReference>
<dbReference type="STRING" id="53468.A0A0R3UPL0"/>
<protein>
    <recommendedName>
        <fullName evidence="7">XPG-I domain-containing protein</fullName>
    </recommendedName>
</protein>
<dbReference type="AlphaFoldDB" id="A0A0R3UPL0"/>
<dbReference type="Pfam" id="PF00867">
    <property type="entry name" value="XPG_I"/>
    <property type="match status" value="1"/>
</dbReference>
<evidence type="ECO:0000256" key="2">
    <source>
        <dbReference type="ARBA" id="ARBA00022801"/>
    </source>
</evidence>
<evidence type="ECO:0000256" key="1">
    <source>
        <dbReference type="ARBA" id="ARBA00022722"/>
    </source>
</evidence>
<evidence type="ECO:0000259" key="4">
    <source>
        <dbReference type="SMART" id="SM00485"/>
    </source>
</evidence>
<gene>
    <name evidence="5" type="ORF">MCOS_LOCUS9789</name>
</gene>
<dbReference type="InterPro" id="IPR036279">
    <property type="entry name" value="5-3_exonuclease_C_sf"/>
</dbReference>
<feature type="domain" description="XPG N-terminal" evidence="4">
    <location>
        <begin position="1"/>
        <end position="96"/>
    </location>
</feature>
<dbReference type="InterPro" id="IPR006085">
    <property type="entry name" value="XPG_DNA_repair_N"/>
</dbReference>
<dbReference type="PANTHER" id="PTHR11081">
    <property type="entry name" value="FLAP ENDONUCLEASE FAMILY MEMBER"/>
    <property type="match status" value="1"/>
</dbReference>
<evidence type="ECO:0008006" key="7">
    <source>
        <dbReference type="Google" id="ProtNLM"/>
    </source>
</evidence>
<dbReference type="Proteomes" id="UP000267029">
    <property type="component" value="Unassembled WGS sequence"/>
</dbReference>
<dbReference type="InterPro" id="IPR006084">
    <property type="entry name" value="XPG/Rad2"/>
</dbReference>
<dbReference type="Gene3D" id="1.10.150.20">
    <property type="entry name" value="5' to 3' exonuclease, C-terminal subdomain"/>
    <property type="match status" value="1"/>
</dbReference>
<evidence type="ECO:0000313" key="5">
    <source>
        <dbReference type="EMBL" id="VDD83786.1"/>
    </source>
</evidence>
<dbReference type="SUPFAM" id="SSF47807">
    <property type="entry name" value="5' to 3' exonuclease, C-terminal subdomain"/>
    <property type="match status" value="1"/>
</dbReference>
<dbReference type="OrthoDB" id="2959108at2759"/>
<organism evidence="5 6">
    <name type="scientific">Mesocestoides corti</name>
    <name type="common">Flatworm</name>
    <dbReference type="NCBI Taxonomy" id="53468"/>
    <lineage>
        <taxon>Eukaryota</taxon>
        <taxon>Metazoa</taxon>
        <taxon>Spiralia</taxon>
        <taxon>Lophotrochozoa</taxon>
        <taxon>Platyhelminthes</taxon>
        <taxon>Cestoda</taxon>
        <taxon>Eucestoda</taxon>
        <taxon>Cyclophyllidea</taxon>
        <taxon>Mesocestoididae</taxon>
        <taxon>Mesocestoides</taxon>
    </lineage>
</organism>
<dbReference type="PRINTS" id="PR00853">
    <property type="entry name" value="XPGRADSUPER"/>
</dbReference>
<dbReference type="GO" id="GO:0000400">
    <property type="term" value="F:four-way junction DNA binding"/>
    <property type="evidence" value="ECO:0007669"/>
    <property type="project" value="TreeGrafter"/>
</dbReference>
<feature type="domain" description="XPG-I" evidence="3">
    <location>
        <begin position="124"/>
        <end position="195"/>
    </location>
</feature>
<keyword evidence="6" id="KW-1185">Reference proteome</keyword>
<dbReference type="GO" id="GO:0017108">
    <property type="term" value="F:5'-flap endonuclease activity"/>
    <property type="evidence" value="ECO:0007669"/>
    <property type="project" value="TreeGrafter"/>
</dbReference>
<sequence>MGVYGLWTLLSPVQEHIPLRSLGGKKIAVDLSGWTCCDMFVNQRARTSCKLYIRNLIFRLIALLREAIIPVAVTDGTAPGLKASVLRDRRQASRFTNTQETAKPVNLKRPQFYRISTQCFRLLKALGVPCVASPGEAEAMCAFLNSEGLVDGCVTNDGDAFLYGASLVYRHFSLNSRDASVEAYCAKRVHSELGLCRQSLVFLGLILGCDYWPSGVPKVGPTAVGKLLSQVDVVEAFERLTVEHKEETGHKASVWMSPTWKKIKACLADCPVSEVLVLNEFLTPWHKRGWQMPTAESLTWSQPNIRCAVELCIEFLDWQPRYALAQFVPLLAIWIVRMRTASTWVERPRDPMQPLRIIRKRSVNYLPCFEVEWSRLDNDMWSKGIATSSSLEKSLVSLNDFFTESGYRISLPVAEFRVAFPHLAIMFESLSLKSLSAKMNAGTVKDKRVNTKLKCKPADEAKSGPIDAFVKQAPKKSTIRNLSPWDSFTESPPHLSRPPVDAVFTPSPPADKRLSQSFGQCDFISVRLTSEFERRLTLESSLLASTPTQSPSIAEFVQFKTPPRLIDRLK</sequence>
<reference evidence="5 6" key="1">
    <citation type="submission" date="2018-10" db="EMBL/GenBank/DDBJ databases">
        <authorList>
            <consortium name="Pathogen Informatics"/>
        </authorList>
    </citation>
    <scope>NUCLEOTIDE SEQUENCE [LARGE SCALE GENOMIC DNA]</scope>
</reference>
<dbReference type="Gene3D" id="3.40.50.1010">
    <property type="entry name" value="5'-nuclease"/>
    <property type="match status" value="1"/>
</dbReference>
<dbReference type="SUPFAM" id="SSF88723">
    <property type="entry name" value="PIN domain-like"/>
    <property type="match status" value="1"/>
</dbReference>
<dbReference type="SMART" id="SM00485">
    <property type="entry name" value="XPGN"/>
    <property type="match status" value="1"/>
</dbReference>
<evidence type="ECO:0000313" key="6">
    <source>
        <dbReference type="Proteomes" id="UP000267029"/>
    </source>
</evidence>
<name>A0A0R3UPL0_MESCO</name>
<dbReference type="PANTHER" id="PTHR11081:SF70">
    <property type="entry name" value="FLAP ENDONUCLEASE GEN HOMOLOG 1"/>
    <property type="match status" value="1"/>
</dbReference>
<dbReference type="CDD" id="cd09869">
    <property type="entry name" value="PIN_GEN1"/>
    <property type="match status" value="1"/>
</dbReference>
<accession>A0A0R3UPL0</accession>
<proteinExistence type="predicted"/>